<sequence>MRNWKYGLLLSAAIIASGCAERPDPSSTVTGIEPQHLPWPASLQTCPFNFEFINEEGKVYVRIPYQDWITMGKCNEQVYTYIANLTALTCTYRVSLNEYRCKPFNKETK</sequence>
<organism evidence="1 2">
    <name type="scientific">Klebsiella phage Sugarland</name>
    <dbReference type="NCBI Taxonomy" id="2053603"/>
    <lineage>
        <taxon>Viruses</taxon>
        <taxon>Duplodnaviria</taxon>
        <taxon>Heunggongvirae</taxon>
        <taxon>Uroviricota</taxon>
        <taxon>Caudoviricetes</taxon>
        <taxon>Demerecviridae</taxon>
        <taxon>Sugarlandvirus</taxon>
        <taxon>Sugarlandvirus sugarland</taxon>
    </lineage>
</organism>
<proteinExistence type="predicted"/>
<gene>
    <name evidence="1" type="ORF">CPT_Sugarland_047</name>
</gene>
<dbReference type="Proteomes" id="UP000241037">
    <property type="component" value="Segment"/>
</dbReference>
<name>A0A2H4PGY5_9CAUD</name>
<dbReference type="PROSITE" id="PS51257">
    <property type="entry name" value="PROKAR_LIPOPROTEIN"/>
    <property type="match status" value="1"/>
</dbReference>
<dbReference type="OrthoDB" id="19710at10239"/>
<protein>
    <submittedName>
        <fullName evidence="1">O-spanin</fullName>
    </submittedName>
</protein>
<reference evidence="1 2" key="1">
    <citation type="journal article" date="2018" name="Microbiol. Resour. Announc.">
        <title>Complete Genome Sequence of Klebsiella pneumoniae Siphophage Sugarland.</title>
        <authorList>
            <person name="Erickson S.G."/>
            <person name="Lessor L."/>
            <person name="O'Leary C.J."/>
            <person name="Gill J.J."/>
            <person name="Liu M."/>
        </authorList>
    </citation>
    <scope>NUCLEOTIDE SEQUENCE [LARGE SCALE GENOMIC DNA]</scope>
</reference>
<dbReference type="EMBL" id="MG459987">
    <property type="protein sequence ID" value="ATW61884.1"/>
    <property type="molecule type" value="Genomic_DNA"/>
</dbReference>
<keyword evidence="2" id="KW-1185">Reference proteome</keyword>
<accession>A0A2H4PGY5</accession>
<evidence type="ECO:0000313" key="2">
    <source>
        <dbReference type="Proteomes" id="UP000241037"/>
    </source>
</evidence>
<evidence type="ECO:0000313" key="1">
    <source>
        <dbReference type="EMBL" id="ATW61884.1"/>
    </source>
</evidence>